<comment type="caution">
    <text evidence="1">The sequence shown here is derived from an EMBL/GenBank/DDBJ whole genome shotgun (WGS) entry which is preliminary data.</text>
</comment>
<gene>
    <name evidence="1" type="ORF">GKE97_07480</name>
</gene>
<evidence type="ECO:0000313" key="2">
    <source>
        <dbReference type="Proteomes" id="UP000434475"/>
    </source>
</evidence>
<sequence length="153" mass="17868">MTVCTFAGHREVFSSTVESEIDKALIEIIEADKECVFYSGGMGDFDKKCESAVRGMKRKYPERSIRLVRVLPYLTHEINRDKEYFESYYDDIVVPMELMGVHYKAAIKKRNRWMVDQADKILAYIYRDFGGAFDTIKYAYRMGKPVLNFAVKE</sequence>
<reference evidence="1 2" key="1">
    <citation type="journal article" date="2019" name="Nat. Med.">
        <title>A library of human gut bacterial isolates paired with longitudinal multiomics data enables mechanistic microbiome research.</title>
        <authorList>
            <person name="Poyet M."/>
            <person name="Groussin M."/>
            <person name="Gibbons S.M."/>
            <person name="Avila-Pacheco J."/>
            <person name="Jiang X."/>
            <person name="Kearney S.M."/>
            <person name="Perrotta A.R."/>
            <person name="Berdy B."/>
            <person name="Zhao S."/>
            <person name="Lieberman T.D."/>
            <person name="Swanson P.K."/>
            <person name="Smith M."/>
            <person name="Roesemann S."/>
            <person name="Alexander J.E."/>
            <person name="Rich S.A."/>
            <person name="Livny J."/>
            <person name="Vlamakis H."/>
            <person name="Clish C."/>
            <person name="Bullock K."/>
            <person name="Deik A."/>
            <person name="Scott J."/>
            <person name="Pierce K.A."/>
            <person name="Xavier R.J."/>
            <person name="Alm E.J."/>
        </authorList>
    </citation>
    <scope>NUCLEOTIDE SEQUENCE [LARGE SCALE GENOMIC DNA]</scope>
    <source>
        <strain evidence="1 2">BIOML-A2</strain>
    </source>
</reference>
<accession>A0A6I2R2C6</accession>
<name>A0A6I2R2C6_FLAPL</name>
<dbReference type="Gene3D" id="3.40.50.450">
    <property type="match status" value="1"/>
</dbReference>
<protein>
    <submittedName>
        <fullName evidence="1">DUF1273 family protein</fullName>
    </submittedName>
</protein>
<dbReference type="AlphaFoldDB" id="A0A6I2R2C6"/>
<proteinExistence type="predicted"/>
<evidence type="ECO:0000313" key="1">
    <source>
        <dbReference type="EMBL" id="MSB19356.1"/>
    </source>
</evidence>
<organism evidence="1 2">
    <name type="scientific">Flavonifractor plautii</name>
    <name type="common">Fusobacterium plautii</name>
    <dbReference type="NCBI Taxonomy" id="292800"/>
    <lineage>
        <taxon>Bacteria</taxon>
        <taxon>Bacillati</taxon>
        <taxon>Bacillota</taxon>
        <taxon>Clostridia</taxon>
        <taxon>Eubacteriales</taxon>
        <taxon>Oscillospiraceae</taxon>
        <taxon>Flavonifractor</taxon>
    </lineage>
</organism>
<dbReference type="Proteomes" id="UP000434475">
    <property type="component" value="Unassembled WGS sequence"/>
</dbReference>
<dbReference type="SUPFAM" id="SSF102405">
    <property type="entry name" value="MCP/YpsA-like"/>
    <property type="match status" value="1"/>
</dbReference>
<dbReference type="EMBL" id="WKPR01000005">
    <property type="protein sequence ID" value="MSB19356.1"/>
    <property type="molecule type" value="Genomic_DNA"/>
</dbReference>
<dbReference type="RefSeq" id="WP_044941636.1">
    <property type="nucleotide sequence ID" value="NZ_JAJCIK010000006.1"/>
</dbReference>